<dbReference type="Pfam" id="PF05130">
    <property type="entry name" value="FlgN"/>
    <property type="match status" value="1"/>
</dbReference>
<dbReference type="Gene3D" id="1.20.58.300">
    <property type="entry name" value="FlgN-like"/>
    <property type="match status" value="1"/>
</dbReference>
<dbReference type="InterPro" id="IPR007809">
    <property type="entry name" value="FlgN-like"/>
</dbReference>
<evidence type="ECO:0000256" key="1">
    <source>
        <dbReference type="ARBA" id="ARBA00022795"/>
    </source>
</evidence>
<reference evidence="2 3" key="1">
    <citation type="submission" date="2020-04" db="EMBL/GenBank/DDBJ databases">
        <title>Antimicrobial susceptibility and clonality of vaginal-derived multi-drug resistant Mobiluncus isolates in China.</title>
        <authorList>
            <person name="Zhang X."/>
        </authorList>
    </citation>
    <scope>NUCLEOTIDE SEQUENCE [LARGE SCALE GENOMIC DNA]</scope>
    <source>
        <strain evidence="2 3">7</strain>
    </source>
</reference>
<keyword evidence="2" id="KW-0282">Flagellum</keyword>
<dbReference type="RefSeq" id="WP_004013704.1">
    <property type="nucleotide sequence ID" value="NZ_CAMPUA010000001.1"/>
</dbReference>
<dbReference type="OrthoDB" id="3268384at2"/>
<accession>A0A2J9KMY6</accession>
<keyword evidence="2" id="KW-0969">Cilium</keyword>
<dbReference type="SUPFAM" id="SSF140566">
    <property type="entry name" value="FlgN-like"/>
    <property type="match status" value="1"/>
</dbReference>
<dbReference type="GO" id="GO:0044780">
    <property type="term" value="P:bacterial-type flagellum assembly"/>
    <property type="evidence" value="ECO:0007669"/>
    <property type="project" value="InterPro"/>
</dbReference>
<comment type="caution">
    <text evidence="2">The sequence shown here is derived from an EMBL/GenBank/DDBJ whole genome shotgun (WGS) entry which is preliminary data.</text>
</comment>
<keyword evidence="2" id="KW-0966">Cell projection</keyword>
<protein>
    <submittedName>
        <fullName evidence="2">Flagellar protein FlgN</fullName>
    </submittedName>
</protein>
<evidence type="ECO:0000313" key="3">
    <source>
        <dbReference type="Proteomes" id="UP000582487"/>
    </source>
</evidence>
<dbReference type="Proteomes" id="UP000582487">
    <property type="component" value="Unassembled WGS sequence"/>
</dbReference>
<keyword evidence="1" id="KW-1005">Bacterial flagellum biogenesis</keyword>
<name>A0A2J9KMY6_9ACTO</name>
<dbReference type="InterPro" id="IPR036679">
    <property type="entry name" value="FlgN-like_sf"/>
</dbReference>
<dbReference type="EMBL" id="JABCUV010000005">
    <property type="protein sequence ID" value="NMW93180.1"/>
    <property type="molecule type" value="Genomic_DNA"/>
</dbReference>
<gene>
    <name evidence="2" type="ORF">HHJ74_05650</name>
</gene>
<organism evidence="2 3">
    <name type="scientific">Mobiluncus mulieris</name>
    <dbReference type="NCBI Taxonomy" id="2052"/>
    <lineage>
        <taxon>Bacteria</taxon>
        <taxon>Bacillati</taxon>
        <taxon>Actinomycetota</taxon>
        <taxon>Actinomycetes</taxon>
        <taxon>Actinomycetales</taxon>
        <taxon>Actinomycetaceae</taxon>
        <taxon>Mobiluncus</taxon>
    </lineage>
</organism>
<evidence type="ECO:0000313" key="2">
    <source>
        <dbReference type="EMBL" id="NMW93180.1"/>
    </source>
</evidence>
<dbReference type="AlphaFoldDB" id="A0A2J9KMY6"/>
<proteinExistence type="predicted"/>
<sequence length="160" mass="17394">MSLDALSRQLWKQREILESMLFKLEEERLIVATGSSRFLPRATKELEAAVAKAQGLELERAVEAEAVAVELGLAPHASLKEIAAATEEPWQTLLTQHREALVQLTSEIAQTTQANQETLNSLQRAVQETLLGVPGLGETYGADGTVKNAEGQASFIDQAL</sequence>